<feature type="region of interest" description="Disordered" evidence="1">
    <location>
        <begin position="639"/>
        <end position="677"/>
    </location>
</feature>
<feature type="domain" description="VWFA" evidence="4">
    <location>
        <begin position="319"/>
        <end position="489"/>
    </location>
</feature>
<keyword evidence="7" id="KW-1185">Reference proteome</keyword>
<dbReference type="InterPro" id="IPR036465">
    <property type="entry name" value="vWFA_dom_sf"/>
</dbReference>
<feature type="signal peptide" evidence="3">
    <location>
        <begin position="1"/>
        <end position="28"/>
    </location>
</feature>
<evidence type="ECO:0000313" key="7">
    <source>
        <dbReference type="Proteomes" id="UP001230253"/>
    </source>
</evidence>
<evidence type="ECO:0000259" key="4">
    <source>
        <dbReference type="PROSITE" id="PS50234"/>
    </source>
</evidence>
<feature type="compositionally biased region" description="Polar residues" evidence="1">
    <location>
        <begin position="647"/>
        <end position="661"/>
    </location>
</feature>
<feature type="transmembrane region" description="Helical" evidence="2">
    <location>
        <begin position="679"/>
        <end position="699"/>
    </location>
</feature>
<protein>
    <submittedName>
        <fullName evidence="6">Ca-activated chloride channel family protein</fullName>
    </submittedName>
</protein>
<comment type="caution">
    <text evidence="6">The sequence shown here is derived from an EMBL/GenBank/DDBJ whole genome shotgun (WGS) entry which is preliminary data.</text>
</comment>
<dbReference type="SUPFAM" id="SSF53300">
    <property type="entry name" value="vWA-like"/>
    <property type="match status" value="1"/>
</dbReference>
<dbReference type="SMART" id="SM00609">
    <property type="entry name" value="VIT"/>
    <property type="match status" value="1"/>
</dbReference>
<keyword evidence="3" id="KW-0732">Signal</keyword>
<feature type="domain" description="VIT" evidence="5">
    <location>
        <begin position="27"/>
        <end position="155"/>
    </location>
</feature>
<accession>A0ABU0CAR4</accession>
<reference evidence="6 7" key="1">
    <citation type="submission" date="2023-07" db="EMBL/GenBank/DDBJ databases">
        <title>Genomic Encyclopedia of Type Strains, Phase IV (KMG-IV): sequencing the most valuable type-strain genomes for metagenomic binning, comparative biology and taxonomic classification.</title>
        <authorList>
            <person name="Goeker M."/>
        </authorList>
    </citation>
    <scope>NUCLEOTIDE SEQUENCE [LARGE SCALE GENOMIC DNA]</scope>
    <source>
        <strain evidence="6 7">DSM 11549</strain>
    </source>
</reference>
<dbReference type="Gene3D" id="3.40.50.410">
    <property type="entry name" value="von Willebrand factor, type A domain"/>
    <property type="match status" value="1"/>
</dbReference>
<sequence>MIMHSLKRLALAAGLALGAVVAAPAADAAGLMTPKDGTPALDLRDQAVDVVVGGGYAVVTVEQTFANPNAEDMEAIYSFPVPERAAVSEFTYWIDGKPVTAEVMEKEEARNIYEGEKAAGRETALAEQDAYKTFDMTVWPVRAGSDVKIRLAYIQPAKLDTGIGRFVYPLEEGGVDDNKLAFWTANETVTGSFSFDLHLRTDYTVEALRLPAHPGAAISKDLDGSWRVHIDNATAAPNAGSEAVEDAAPADEDKPASTPAQAKQNFKLDTDIVVYWRQAENEPARVDMLAYKPESDGRGTFMLTLTPGMDLKPITEGRDFIFVLDRSGSMGGKMSSLTEGVSRALGQLNPDDRFRIVYFNDSAKELTRGFMNASQESISKALEWVRSVDASGGTNLYDGLKLGLDAADADRTSALVLVTDGVANVGRTEVKDFLALVKEQDVRLFTAIMGNSVNRPLLEPMTLESGGFASAVSNSDDIIGVLLQATTKVTHEALHGVKLDLDPSGSDLTIDDLRRKGIRTLYRGEQMVLFGHYRGAGEADLTLSGEISGKPVSYKTRFAFPETVNLNPELERLWAFAEIERELRKLDLLGSDADVKQSVIDTSKEYGILSPFTSMLVVRDERFEELAIDRTNRDRLAVEDTARQKRMNTPAQTTRVDTQTPMFDAPRPSHSGGGSGGSGAIGLPGLILAILVLCGTLRLRRREAA</sequence>
<keyword evidence="2" id="KW-0812">Transmembrane</keyword>
<dbReference type="Proteomes" id="UP001230253">
    <property type="component" value="Unassembled WGS sequence"/>
</dbReference>
<dbReference type="RefSeq" id="WP_307154838.1">
    <property type="nucleotide sequence ID" value="NZ_JAUSUK010000002.1"/>
</dbReference>
<dbReference type="PROSITE" id="PS51468">
    <property type="entry name" value="VIT"/>
    <property type="match status" value="1"/>
</dbReference>
<keyword evidence="2" id="KW-0472">Membrane</keyword>
<proteinExistence type="predicted"/>
<dbReference type="SMART" id="SM00327">
    <property type="entry name" value="VWA"/>
    <property type="match status" value="1"/>
</dbReference>
<dbReference type="EMBL" id="JAUSUK010000002">
    <property type="protein sequence ID" value="MDQ0326690.1"/>
    <property type="molecule type" value="Genomic_DNA"/>
</dbReference>
<dbReference type="Pfam" id="PF13768">
    <property type="entry name" value="VWA_3"/>
    <property type="match status" value="1"/>
</dbReference>
<feature type="chain" id="PRO_5047060004" evidence="3">
    <location>
        <begin position="29"/>
        <end position="705"/>
    </location>
</feature>
<dbReference type="InterPro" id="IPR013694">
    <property type="entry name" value="VIT"/>
</dbReference>
<gene>
    <name evidence="6" type="ORF">J2R99_002559</name>
</gene>
<dbReference type="PROSITE" id="PS50234">
    <property type="entry name" value="VWFA"/>
    <property type="match status" value="1"/>
</dbReference>
<evidence type="ECO:0000256" key="3">
    <source>
        <dbReference type="SAM" id="SignalP"/>
    </source>
</evidence>
<dbReference type="InterPro" id="IPR002035">
    <property type="entry name" value="VWF_A"/>
</dbReference>
<evidence type="ECO:0000259" key="5">
    <source>
        <dbReference type="PROSITE" id="PS51468"/>
    </source>
</evidence>
<dbReference type="PANTHER" id="PTHR45737">
    <property type="entry name" value="VON WILLEBRAND FACTOR A DOMAIN-CONTAINING PROTEIN 5A"/>
    <property type="match status" value="1"/>
</dbReference>
<name>A0ABU0CAR4_9BRAD</name>
<dbReference type="Pfam" id="PF08487">
    <property type="entry name" value="VIT"/>
    <property type="match status" value="1"/>
</dbReference>
<dbReference type="PANTHER" id="PTHR45737:SF6">
    <property type="entry name" value="VON WILLEBRAND FACTOR A DOMAIN-CONTAINING PROTEIN 5A"/>
    <property type="match status" value="1"/>
</dbReference>
<organism evidence="6 7">
    <name type="scientific">Rhodopseudomonas julia</name>
    <dbReference type="NCBI Taxonomy" id="200617"/>
    <lineage>
        <taxon>Bacteria</taxon>
        <taxon>Pseudomonadati</taxon>
        <taxon>Pseudomonadota</taxon>
        <taxon>Alphaproteobacteria</taxon>
        <taxon>Hyphomicrobiales</taxon>
        <taxon>Nitrobacteraceae</taxon>
        <taxon>Rhodopseudomonas</taxon>
    </lineage>
</organism>
<evidence type="ECO:0000256" key="2">
    <source>
        <dbReference type="SAM" id="Phobius"/>
    </source>
</evidence>
<evidence type="ECO:0000256" key="1">
    <source>
        <dbReference type="SAM" id="MobiDB-lite"/>
    </source>
</evidence>
<feature type="region of interest" description="Disordered" evidence="1">
    <location>
        <begin position="237"/>
        <end position="263"/>
    </location>
</feature>
<evidence type="ECO:0000313" key="6">
    <source>
        <dbReference type="EMBL" id="MDQ0326690.1"/>
    </source>
</evidence>
<keyword evidence="2" id="KW-1133">Transmembrane helix</keyword>